<feature type="transmembrane region" description="Helical" evidence="1">
    <location>
        <begin position="25"/>
        <end position="47"/>
    </location>
</feature>
<protein>
    <submittedName>
        <fullName evidence="2">MSHA pilin protein MshD</fullName>
    </submittedName>
</protein>
<keyword evidence="3" id="KW-1185">Reference proteome</keyword>
<proteinExistence type="predicted"/>
<dbReference type="RefSeq" id="WP_245861690.1">
    <property type="nucleotide sequence ID" value="NZ_OBEB01000008.1"/>
</dbReference>
<keyword evidence="1" id="KW-0812">Transmembrane</keyword>
<accession>A0A285JDF4</accession>
<dbReference type="Pfam" id="PF07963">
    <property type="entry name" value="N_methyl"/>
    <property type="match status" value="1"/>
</dbReference>
<evidence type="ECO:0000256" key="1">
    <source>
        <dbReference type="SAM" id="Phobius"/>
    </source>
</evidence>
<evidence type="ECO:0000313" key="3">
    <source>
        <dbReference type="Proteomes" id="UP000219353"/>
    </source>
</evidence>
<organism evidence="2 3">
    <name type="scientific">Arsukibacterium tuosuense</name>
    <dbReference type="NCBI Taxonomy" id="1323745"/>
    <lineage>
        <taxon>Bacteria</taxon>
        <taxon>Pseudomonadati</taxon>
        <taxon>Pseudomonadota</taxon>
        <taxon>Gammaproteobacteria</taxon>
        <taxon>Chromatiales</taxon>
        <taxon>Chromatiaceae</taxon>
        <taxon>Arsukibacterium</taxon>
    </lineage>
</organism>
<sequence>MLASLMLTSAGLVRSQRGVSLIELIVGIVVLAIALSLVTAVLGPLYIKSTDPWHQVRATELGQSMLNDIMSRSFDQQSPRSGSMLRCGDSGAPACTVQNPDGSWPADPGESAADNRLRFNDVDDFHNFTANGSVLTNILAEDLADVYRNYQLRVSVSYAAAAEVAGISLAADQVKLITVTVRTPTGSELQFSSYKGNW</sequence>
<dbReference type="Proteomes" id="UP000219353">
    <property type="component" value="Unassembled WGS sequence"/>
</dbReference>
<dbReference type="InterPro" id="IPR012902">
    <property type="entry name" value="N_methyl_site"/>
</dbReference>
<evidence type="ECO:0000313" key="2">
    <source>
        <dbReference type="EMBL" id="SNY58298.1"/>
    </source>
</evidence>
<gene>
    <name evidence="2" type="ORF">SAMN06297280_3358</name>
</gene>
<name>A0A285JDF4_9GAMM</name>
<dbReference type="EMBL" id="OBEB01000008">
    <property type="protein sequence ID" value="SNY58298.1"/>
    <property type="molecule type" value="Genomic_DNA"/>
</dbReference>
<reference evidence="3" key="1">
    <citation type="submission" date="2017-09" db="EMBL/GenBank/DDBJ databases">
        <authorList>
            <person name="Varghese N."/>
            <person name="Submissions S."/>
        </authorList>
    </citation>
    <scope>NUCLEOTIDE SEQUENCE [LARGE SCALE GENOMIC DNA]</scope>
    <source>
        <strain evidence="3">CGMCC 1.12461</strain>
    </source>
</reference>
<keyword evidence="1" id="KW-0472">Membrane</keyword>
<keyword evidence="1" id="KW-1133">Transmembrane helix</keyword>
<dbReference type="PROSITE" id="PS00409">
    <property type="entry name" value="PROKAR_NTER_METHYL"/>
    <property type="match status" value="1"/>
</dbReference>
<dbReference type="NCBIfam" id="TIGR02532">
    <property type="entry name" value="IV_pilin_GFxxxE"/>
    <property type="match status" value="1"/>
</dbReference>
<dbReference type="AlphaFoldDB" id="A0A285JDF4"/>